<dbReference type="GO" id="GO:0004497">
    <property type="term" value="F:monooxygenase activity"/>
    <property type="evidence" value="ECO:0007669"/>
    <property type="project" value="InterPro"/>
</dbReference>
<keyword evidence="1" id="KW-1133">Transmembrane helix</keyword>
<evidence type="ECO:0000313" key="3">
    <source>
        <dbReference type="Proteomes" id="UP001295794"/>
    </source>
</evidence>
<organism evidence="2 3">
    <name type="scientific">Mycena citricolor</name>
    <dbReference type="NCBI Taxonomy" id="2018698"/>
    <lineage>
        <taxon>Eukaryota</taxon>
        <taxon>Fungi</taxon>
        <taxon>Dikarya</taxon>
        <taxon>Basidiomycota</taxon>
        <taxon>Agaricomycotina</taxon>
        <taxon>Agaricomycetes</taxon>
        <taxon>Agaricomycetidae</taxon>
        <taxon>Agaricales</taxon>
        <taxon>Marasmiineae</taxon>
        <taxon>Mycenaceae</taxon>
        <taxon>Mycena</taxon>
    </lineage>
</organism>
<dbReference type="AlphaFoldDB" id="A0AAD2HI18"/>
<keyword evidence="1" id="KW-0812">Transmembrane</keyword>
<keyword evidence="3" id="KW-1185">Reference proteome</keyword>
<sequence>MHGDALIVTLVSLWFVYTCTLIIIVWAVFYTCRALRCHWCSTALQGPPATGESVASCAARYGPVFSVPVRLWTRKVVLCDPRAITHFYANAAGIYRLDPGTRKITENLVGRGLTWVDGADHSGHKQALAPFFSASAVAGYFPAFCDTVAKVREPAARSHPWISRRYCCRSTTNGGARWSRSL</sequence>
<dbReference type="GO" id="GO:0016705">
    <property type="term" value="F:oxidoreductase activity, acting on paired donors, with incorporation or reduction of molecular oxygen"/>
    <property type="evidence" value="ECO:0007669"/>
    <property type="project" value="InterPro"/>
</dbReference>
<dbReference type="SUPFAM" id="SSF48264">
    <property type="entry name" value="Cytochrome P450"/>
    <property type="match status" value="1"/>
</dbReference>
<feature type="transmembrane region" description="Helical" evidence="1">
    <location>
        <begin position="6"/>
        <end position="29"/>
    </location>
</feature>
<proteinExistence type="predicted"/>
<reference evidence="2" key="1">
    <citation type="submission" date="2023-11" db="EMBL/GenBank/DDBJ databases">
        <authorList>
            <person name="De Vega J J."/>
            <person name="De Vega J J."/>
        </authorList>
    </citation>
    <scope>NUCLEOTIDE SEQUENCE</scope>
</reference>
<dbReference type="InterPro" id="IPR036396">
    <property type="entry name" value="Cyt_P450_sf"/>
</dbReference>
<dbReference type="Proteomes" id="UP001295794">
    <property type="component" value="Unassembled WGS sequence"/>
</dbReference>
<dbReference type="GO" id="GO:0020037">
    <property type="term" value="F:heme binding"/>
    <property type="evidence" value="ECO:0007669"/>
    <property type="project" value="InterPro"/>
</dbReference>
<accession>A0AAD2HI18</accession>
<dbReference type="Gene3D" id="1.10.630.10">
    <property type="entry name" value="Cytochrome P450"/>
    <property type="match status" value="1"/>
</dbReference>
<evidence type="ECO:0000313" key="2">
    <source>
        <dbReference type="EMBL" id="CAK5276246.1"/>
    </source>
</evidence>
<evidence type="ECO:0008006" key="4">
    <source>
        <dbReference type="Google" id="ProtNLM"/>
    </source>
</evidence>
<dbReference type="EMBL" id="CAVNYO010000405">
    <property type="protein sequence ID" value="CAK5276246.1"/>
    <property type="molecule type" value="Genomic_DNA"/>
</dbReference>
<evidence type="ECO:0000256" key="1">
    <source>
        <dbReference type="SAM" id="Phobius"/>
    </source>
</evidence>
<comment type="caution">
    <text evidence="2">The sequence shown here is derived from an EMBL/GenBank/DDBJ whole genome shotgun (WGS) entry which is preliminary data.</text>
</comment>
<dbReference type="GO" id="GO:0005506">
    <property type="term" value="F:iron ion binding"/>
    <property type="evidence" value="ECO:0007669"/>
    <property type="project" value="InterPro"/>
</dbReference>
<gene>
    <name evidence="2" type="ORF">MYCIT1_LOCUS24362</name>
</gene>
<keyword evidence="1" id="KW-0472">Membrane</keyword>
<name>A0AAD2HI18_9AGAR</name>
<protein>
    <recommendedName>
        <fullName evidence="4">Cytochrome P450</fullName>
    </recommendedName>
</protein>